<feature type="region of interest" description="Disordered" evidence="2">
    <location>
        <begin position="565"/>
        <end position="589"/>
    </location>
</feature>
<dbReference type="Pfam" id="PF05773">
    <property type="entry name" value="RWD"/>
    <property type="match status" value="1"/>
</dbReference>
<feature type="region of interest" description="Disordered" evidence="2">
    <location>
        <begin position="180"/>
        <end position="284"/>
    </location>
</feature>
<feature type="coiled-coil region" evidence="1">
    <location>
        <begin position="1174"/>
        <end position="1208"/>
    </location>
</feature>
<dbReference type="GO" id="GO:0010468">
    <property type="term" value="P:regulation of gene expression"/>
    <property type="evidence" value="ECO:0007669"/>
    <property type="project" value="UniProtKB-ARBA"/>
</dbReference>
<dbReference type="InterPro" id="IPR040213">
    <property type="entry name" value="GIR2-like"/>
</dbReference>
<evidence type="ECO:0000313" key="5">
    <source>
        <dbReference type="Proteomes" id="UP000703661"/>
    </source>
</evidence>
<feature type="compositionally biased region" description="Acidic residues" evidence="2">
    <location>
        <begin position="1286"/>
        <end position="1295"/>
    </location>
</feature>
<evidence type="ECO:0000256" key="1">
    <source>
        <dbReference type="SAM" id="Coils"/>
    </source>
</evidence>
<evidence type="ECO:0000259" key="3">
    <source>
        <dbReference type="PROSITE" id="PS50908"/>
    </source>
</evidence>
<keyword evidence="5" id="KW-1185">Reference proteome</keyword>
<reference evidence="4" key="1">
    <citation type="journal article" date="2020" name="Fungal Divers.">
        <title>Resolving the Mortierellaceae phylogeny through synthesis of multi-gene phylogenetics and phylogenomics.</title>
        <authorList>
            <person name="Vandepol N."/>
            <person name="Liber J."/>
            <person name="Desiro A."/>
            <person name="Na H."/>
            <person name="Kennedy M."/>
            <person name="Barry K."/>
            <person name="Grigoriev I.V."/>
            <person name="Miller A.N."/>
            <person name="O'Donnell K."/>
            <person name="Stajich J.E."/>
            <person name="Bonito G."/>
        </authorList>
    </citation>
    <scope>NUCLEOTIDE SEQUENCE</scope>
    <source>
        <strain evidence="4">NRRL 2769</strain>
    </source>
</reference>
<name>A0A9P6N1Z7_9FUNG</name>
<feature type="region of interest" description="Disordered" evidence="2">
    <location>
        <begin position="372"/>
        <end position="394"/>
    </location>
</feature>
<keyword evidence="1" id="KW-0175">Coiled coil</keyword>
<evidence type="ECO:0000256" key="2">
    <source>
        <dbReference type="SAM" id="MobiDB-lite"/>
    </source>
</evidence>
<feature type="compositionally biased region" description="Basic and acidic residues" evidence="2">
    <location>
        <begin position="1296"/>
        <end position="1305"/>
    </location>
</feature>
<feature type="compositionally biased region" description="Polar residues" evidence="2">
    <location>
        <begin position="232"/>
        <end position="269"/>
    </location>
</feature>
<feature type="compositionally biased region" description="Polar residues" evidence="2">
    <location>
        <begin position="12"/>
        <end position="21"/>
    </location>
</feature>
<gene>
    <name evidence="4" type="primary">RWDD1</name>
    <name evidence="4" type="ORF">BGZ80_002075</name>
</gene>
<sequence>MRPEDWLGALTADQSPSTQPAPGSKTVLVCYHDVSLEVMGDDLGKDCSEIDLEPDLCPRFHQLNNVPAEQGTRALSGATPYIFNTTPTTTILPFPNPSIDSHSITTPGGISLRYMSLAAVTGDYPNLAKNDRIFSNPNFNPIKSIMLGRLKEQEREQQGLIQFQQSQLYIPGEVLKEGRQAQMSPKAGGNGQRSERRQAVNTGIRCSGSTSSSSTSSLIEDPEPTRTKGKKTTVSSPKPVVESTTIHTHYSQSQTYSNKAITQERSPNVEQWDAGPSPKAAGRSELYRKSEPRDSLVTTIAVDQSRSCGIQAQRPTFLSVPLIYRPEAILLYPQPPCLEQVYPQSQPYPSIVPNVAAPRPIPAMQASYILGSTSSTSSPSDPYSSSSYSSSSSPTVYHVANVRHVALLETPRGIHQPTLKERNHQPGFAHTKGKGDDGAGIHHSTCNDTKGIRTVEGLDPAKVRMLNHLRSMDFLKRAKHPKWDGERRKSYDSKIEFHRVVSTRRRARTLTDHMESVTLEQQSRRNSHNPAHNGVGLPAVHDESHQERVATLASQTVLATLFKAHSSQKNDTSESKKIPSPLYELNSRRKSLGDNKLTTNSVLHIPVPYLKEQEYSRCVRETLGLLLSSQTSSEGITQCPNGSPSASGSSAGLFPSSTSVHPDGSLADQKTKVQQFIHILAVLSKISAKSHYFYWMPPYCDLNMDGIDLNSVESSHSDPNNRMWAEGSEIQLMMAAGKAAVDARKSSPYTNRNKVKVPSVAEWMLRERKDSGYTTLSSSPTTPSSSTFPSPLSQSHNPTTMGGCDDSTMTLRQALVVMEKKKTNSTFDILAFAKAYNTAHDTLVQSPVASTVDDPWDEDDFEVADSLEHGDSFNSEQYSSSYMTGSYSPSIGYSDLRDWVSESEKSVMSSSTIQLATPPMRGSPWSSSMSVYGDTPPYSPVSQHSVGFIPGANNSDSSLDDTYVFVTCDHCMQELYLEGAASSTLDAHQHLNCVKLVRKKIQGWYSRMKVFFGIGVAGRLKRIEAEKRKQKKYRLKMMELNKKMDLAMAQMIQLQEEHERFLRAIDEHYKEEQANELEALQSIYPDEYEEISRDPGEFTILIVPDEQDGEDTYSLKLHVKYTETYPDALPEFSIDMEEGELGQEDFDTIMKKVTEAAEEAIGMGMVFSMASIAKDSLTEIIQINKIRREELERERELREIEEEEKRKAGTKVTTEVFLKWKTAFDAEMAEKERIEKGGKREDPKMLKPTGRQLFERDHSLAKSDATFMEEGDVDVDVSLFEREENISDDDDDNENDVLRNIRSSD</sequence>
<proteinExistence type="predicted"/>
<dbReference type="Proteomes" id="UP000703661">
    <property type="component" value="Unassembled WGS sequence"/>
</dbReference>
<feature type="region of interest" description="Disordered" evidence="2">
    <location>
        <begin position="1"/>
        <end position="24"/>
    </location>
</feature>
<dbReference type="SMART" id="SM00591">
    <property type="entry name" value="RWD"/>
    <property type="match status" value="1"/>
</dbReference>
<feature type="region of interest" description="Disordered" evidence="2">
    <location>
        <begin position="417"/>
        <end position="439"/>
    </location>
</feature>
<feature type="compositionally biased region" description="Low complexity" evidence="2">
    <location>
        <begin position="642"/>
        <end position="659"/>
    </location>
</feature>
<feature type="compositionally biased region" description="Low complexity" evidence="2">
    <location>
        <begin position="774"/>
        <end position="795"/>
    </location>
</feature>
<dbReference type="GO" id="GO:0051246">
    <property type="term" value="P:regulation of protein metabolic process"/>
    <property type="evidence" value="ECO:0007669"/>
    <property type="project" value="UniProtKB-ARBA"/>
</dbReference>
<feature type="compositionally biased region" description="Low complexity" evidence="2">
    <location>
        <begin position="207"/>
        <end position="217"/>
    </location>
</feature>
<dbReference type="InterPro" id="IPR006575">
    <property type="entry name" value="RWD_dom"/>
</dbReference>
<dbReference type="InterPro" id="IPR016135">
    <property type="entry name" value="UBQ-conjugating_enzyme/RWD"/>
</dbReference>
<feature type="region of interest" description="Disordered" evidence="2">
    <location>
        <begin position="1281"/>
        <end position="1305"/>
    </location>
</feature>
<protein>
    <submittedName>
        <fullName evidence="4">RWD domain-containing protein 1</fullName>
    </submittedName>
</protein>
<dbReference type="EMBL" id="JAAAID010000150">
    <property type="protein sequence ID" value="KAG0021608.1"/>
    <property type="molecule type" value="Genomic_DNA"/>
</dbReference>
<dbReference type="PROSITE" id="PS50908">
    <property type="entry name" value="RWD"/>
    <property type="match status" value="1"/>
</dbReference>
<dbReference type="Gene3D" id="3.10.110.10">
    <property type="entry name" value="Ubiquitin Conjugating Enzyme"/>
    <property type="match status" value="1"/>
</dbReference>
<feature type="region of interest" description="Disordered" evidence="2">
    <location>
        <begin position="633"/>
        <end position="665"/>
    </location>
</feature>
<feature type="compositionally biased region" description="Basic and acidic residues" evidence="2">
    <location>
        <begin position="1232"/>
        <end position="1245"/>
    </location>
</feature>
<evidence type="ECO:0000313" key="4">
    <source>
        <dbReference type="EMBL" id="KAG0021608.1"/>
    </source>
</evidence>
<dbReference type="CDD" id="cd23823">
    <property type="entry name" value="RWD_GCN2"/>
    <property type="match status" value="1"/>
</dbReference>
<comment type="caution">
    <text evidence="4">The sequence shown here is derived from an EMBL/GenBank/DDBJ whole genome shotgun (WGS) entry which is preliminary data.</text>
</comment>
<feature type="domain" description="RWD" evidence="3">
    <location>
        <begin position="1075"/>
        <end position="1180"/>
    </location>
</feature>
<organism evidence="4 5">
    <name type="scientific">Entomortierella chlamydospora</name>
    <dbReference type="NCBI Taxonomy" id="101097"/>
    <lineage>
        <taxon>Eukaryota</taxon>
        <taxon>Fungi</taxon>
        <taxon>Fungi incertae sedis</taxon>
        <taxon>Mucoromycota</taxon>
        <taxon>Mortierellomycotina</taxon>
        <taxon>Mortierellomycetes</taxon>
        <taxon>Mortierellales</taxon>
        <taxon>Mortierellaceae</taxon>
        <taxon>Entomortierella</taxon>
    </lineage>
</organism>
<accession>A0A9P6N1Z7</accession>
<dbReference type="GO" id="GO:0033554">
    <property type="term" value="P:cellular response to stress"/>
    <property type="evidence" value="ECO:0007669"/>
    <property type="project" value="UniProtKB-ARBA"/>
</dbReference>
<dbReference type="GO" id="GO:0009893">
    <property type="term" value="P:positive regulation of metabolic process"/>
    <property type="evidence" value="ECO:0007669"/>
    <property type="project" value="UniProtKB-ARBA"/>
</dbReference>
<dbReference type="SUPFAM" id="SSF54495">
    <property type="entry name" value="UBC-like"/>
    <property type="match status" value="1"/>
</dbReference>
<feature type="coiled-coil region" evidence="1">
    <location>
        <begin position="1023"/>
        <end position="1071"/>
    </location>
</feature>
<dbReference type="PANTHER" id="PTHR12292">
    <property type="entry name" value="RWD DOMAIN-CONTAINING PROTEIN"/>
    <property type="match status" value="1"/>
</dbReference>
<feature type="region of interest" description="Disordered" evidence="2">
    <location>
        <begin position="772"/>
        <end position="802"/>
    </location>
</feature>
<feature type="region of interest" description="Disordered" evidence="2">
    <location>
        <begin position="1232"/>
        <end position="1255"/>
    </location>
</feature>
<dbReference type="FunFam" id="3.10.110.10:FF:000050">
    <property type="entry name" value="eIF-2-alpha kinase GCN2"/>
    <property type="match status" value="1"/>
</dbReference>